<dbReference type="InterPro" id="IPR050253">
    <property type="entry name" value="Seed_Storage-Functional"/>
</dbReference>
<dbReference type="Pfam" id="PF00190">
    <property type="entry name" value="Cupin_1"/>
    <property type="match status" value="1"/>
</dbReference>
<evidence type="ECO:0000313" key="2">
    <source>
        <dbReference type="EMBL" id="KAH9313950.1"/>
    </source>
</evidence>
<dbReference type="PANTHER" id="PTHR31189:SF2">
    <property type="entry name" value="RMLC-LIKE CUPINS SUPERFAMILY PROTEIN"/>
    <property type="match status" value="1"/>
</dbReference>
<dbReference type="AlphaFoldDB" id="A0AA38G193"/>
<feature type="non-terminal residue" evidence="2">
    <location>
        <position position="1"/>
    </location>
</feature>
<reference evidence="2 3" key="1">
    <citation type="journal article" date="2021" name="Nat. Plants">
        <title>The Taxus genome provides insights into paclitaxel biosynthesis.</title>
        <authorList>
            <person name="Xiong X."/>
            <person name="Gou J."/>
            <person name="Liao Q."/>
            <person name="Li Y."/>
            <person name="Zhou Q."/>
            <person name="Bi G."/>
            <person name="Li C."/>
            <person name="Du R."/>
            <person name="Wang X."/>
            <person name="Sun T."/>
            <person name="Guo L."/>
            <person name="Liang H."/>
            <person name="Lu P."/>
            <person name="Wu Y."/>
            <person name="Zhang Z."/>
            <person name="Ro D.K."/>
            <person name="Shang Y."/>
            <person name="Huang S."/>
            <person name="Yan J."/>
        </authorList>
    </citation>
    <scope>NUCLEOTIDE SEQUENCE [LARGE SCALE GENOMIC DNA]</scope>
    <source>
        <strain evidence="2">Ta-2019</strain>
    </source>
</reference>
<dbReference type="SMART" id="SM00835">
    <property type="entry name" value="Cupin_1"/>
    <property type="match status" value="1"/>
</dbReference>
<organism evidence="2 3">
    <name type="scientific">Taxus chinensis</name>
    <name type="common">Chinese yew</name>
    <name type="synonym">Taxus wallichiana var. chinensis</name>
    <dbReference type="NCBI Taxonomy" id="29808"/>
    <lineage>
        <taxon>Eukaryota</taxon>
        <taxon>Viridiplantae</taxon>
        <taxon>Streptophyta</taxon>
        <taxon>Embryophyta</taxon>
        <taxon>Tracheophyta</taxon>
        <taxon>Spermatophyta</taxon>
        <taxon>Pinopsida</taxon>
        <taxon>Pinidae</taxon>
        <taxon>Conifers II</taxon>
        <taxon>Cupressales</taxon>
        <taxon>Taxaceae</taxon>
        <taxon>Taxus</taxon>
    </lineage>
</organism>
<evidence type="ECO:0000259" key="1">
    <source>
        <dbReference type="SMART" id="SM00835"/>
    </source>
</evidence>
<dbReference type="OMA" id="IGIMERA"/>
<keyword evidence="3" id="KW-1185">Reference proteome</keyword>
<dbReference type="PANTHER" id="PTHR31189">
    <property type="entry name" value="OS03G0336100 PROTEIN-RELATED"/>
    <property type="match status" value="1"/>
</dbReference>
<feature type="non-terminal residue" evidence="2">
    <location>
        <position position="310"/>
    </location>
</feature>
<dbReference type="Gene3D" id="2.60.120.10">
    <property type="entry name" value="Jelly Rolls"/>
    <property type="match status" value="2"/>
</dbReference>
<dbReference type="Proteomes" id="UP000824469">
    <property type="component" value="Unassembled WGS sequence"/>
</dbReference>
<dbReference type="CDD" id="cd02245">
    <property type="entry name" value="cupin_7S_vicilin-like_C"/>
    <property type="match status" value="1"/>
</dbReference>
<evidence type="ECO:0000313" key="3">
    <source>
        <dbReference type="Proteomes" id="UP000824469"/>
    </source>
</evidence>
<sequence length="310" mass="34464">QARIGWIWKNKLLERDLRVGDIYRIPAGCAFYVSNTGEVERLRLIGIMERAYKAGAHVMQGDESQMAFIGGGYGNPTSVLSGFDQEILRSAFKVSVGEIKELLSRQNSGPIVHSVTSEHKSLTEDWGKRYILNKRIAIGAMMGWNKKKMDSFNILKKKPSFHNKYGWTKVVDGKDYAPLKHSDLNIFMVNLTKGTMLSPHWNPRATEIGIVTRGSGMVQIVYPNGSSTERIRVSQGDVFVVPQFYPMSQLSFGNESFEFLGFSSCSRGNQPQFLAGGNSVLNKLNKDTAALGFGVSSDYLSDFLAAQRDA</sequence>
<name>A0AA38G193_TAXCH</name>
<dbReference type="CDD" id="cd02244">
    <property type="entry name" value="cupin_7S_vicilin-like_N"/>
    <property type="match status" value="1"/>
</dbReference>
<feature type="domain" description="Cupin type-1" evidence="1">
    <location>
        <begin position="152"/>
        <end position="301"/>
    </location>
</feature>
<accession>A0AA38G193</accession>
<dbReference type="InterPro" id="IPR014710">
    <property type="entry name" value="RmlC-like_jellyroll"/>
</dbReference>
<gene>
    <name evidence="2" type="ORF">KI387_022577</name>
</gene>
<dbReference type="InterPro" id="IPR011051">
    <property type="entry name" value="RmlC_Cupin_sf"/>
</dbReference>
<dbReference type="InterPro" id="IPR006045">
    <property type="entry name" value="Cupin_1"/>
</dbReference>
<proteinExistence type="predicted"/>
<comment type="caution">
    <text evidence="2">The sequence shown here is derived from an EMBL/GenBank/DDBJ whole genome shotgun (WGS) entry which is preliminary data.</text>
</comment>
<protein>
    <recommendedName>
        <fullName evidence="1">Cupin type-1 domain-containing protein</fullName>
    </recommendedName>
</protein>
<dbReference type="SUPFAM" id="SSF51182">
    <property type="entry name" value="RmlC-like cupins"/>
    <property type="match status" value="1"/>
</dbReference>
<dbReference type="EMBL" id="JAHRHJ020000005">
    <property type="protein sequence ID" value="KAH9313950.1"/>
    <property type="molecule type" value="Genomic_DNA"/>
</dbReference>